<dbReference type="SUPFAM" id="SSF51182">
    <property type="entry name" value="RmlC-like cupins"/>
    <property type="match status" value="1"/>
</dbReference>
<feature type="domain" description="Cupin type-2" evidence="2">
    <location>
        <begin position="32"/>
        <end position="102"/>
    </location>
</feature>
<dbReference type="Gene3D" id="2.60.120.10">
    <property type="entry name" value="Jelly Rolls"/>
    <property type="match status" value="2"/>
</dbReference>
<dbReference type="EMBL" id="JAJTJA010000003">
    <property type="protein sequence ID" value="KAH8701511.1"/>
    <property type="molecule type" value="Genomic_DNA"/>
</dbReference>
<dbReference type="InterPro" id="IPR014710">
    <property type="entry name" value="RmlC-like_jellyroll"/>
</dbReference>
<feature type="domain" description="Cupin type-2" evidence="2">
    <location>
        <begin position="186"/>
        <end position="249"/>
    </location>
</feature>
<dbReference type="RefSeq" id="XP_046074887.1">
    <property type="nucleotide sequence ID" value="XM_046219883.1"/>
</dbReference>
<proteinExistence type="predicted"/>
<dbReference type="Proteomes" id="UP001201262">
    <property type="component" value="Unassembled WGS sequence"/>
</dbReference>
<evidence type="ECO:0000313" key="4">
    <source>
        <dbReference type="Proteomes" id="UP001201262"/>
    </source>
</evidence>
<dbReference type="PANTHER" id="PTHR35848">
    <property type="entry name" value="OXALATE-BINDING PROTEIN"/>
    <property type="match status" value="1"/>
</dbReference>
<dbReference type="InterPro" id="IPR011051">
    <property type="entry name" value="RmlC_Cupin_sf"/>
</dbReference>
<keyword evidence="1" id="KW-0479">Metal-binding</keyword>
<organism evidence="3 4">
    <name type="scientific">Talaromyces proteolyticus</name>
    <dbReference type="NCBI Taxonomy" id="1131652"/>
    <lineage>
        <taxon>Eukaryota</taxon>
        <taxon>Fungi</taxon>
        <taxon>Dikarya</taxon>
        <taxon>Ascomycota</taxon>
        <taxon>Pezizomycotina</taxon>
        <taxon>Eurotiomycetes</taxon>
        <taxon>Eurotiomycetidae</taxon>
        <taxon>Eurotiales</taxon>
        <taxon>Trichocomaceae</taxon>
        <taxon>Talaromyces</taxon>
        <taxon>Talaromyces sect. Bacilispori</taxon>
    </lineage>
</organism>
<dbReference type="AlphaFoldDB" id="A0AAD4Q390"/>
<protein>
    <submittedName>
        <fullName evidence="3">RmlC-like cupin domain-containing protein</fullName>
    </submittedName>
</protein>
<dbReference type="PANTHER" id="PTHR35848:SF6">
    <property type="entry name" value="CUPIN TYPE-2 DOMAIN-CONTAINING PROTEIN"/>
    <property type="match status" value="1"/>
</dbReference>
<accession>A0AAD4Q390</accession>
<gene>
    <name evidence="3" type="ORF">BGW36DRAFT_423825</name>
</gene>
<comment type="caution">
    <text evidence="3">The sequence shown here is derived from an EMBL/GenBank/DDBJ whole genome shotgun (WGS) entry which is preliminary data.</text>
</comment>
<reference evidence="3" key="1">
    <citation type="submission" date="2021-12" db="EMBL/GenBank/DDBJ databases">
        <title>Convergent genome expansion in fungi linked to evolution of root-endophyte symbiosis.</title>
        <authorList>
            <consortium name="DOE Joint Genome Institute"/>
            <person name="Ke Y.-H."/>
            <person name="Bonito G."/>
            <person name="Liao H.-L."/>
            <person name="Looney B."/>
            <person name="Rojas-Flechas A."/>
            <person name="Nash J."/>
            <person name="Hameed K."/>
            <person name="Schadt C."/>
            <person name="Martin F."/>
            <person name="Crous P.W."/>
            <person name="Miettinen O."/>
            <person name="Magnuson J.K."/>
            <person name="Labbe J."/>
            <person name="Jacobson D."/>
            <person name="Doktycz M.J."/>
            <person name="Veneault-Fourrey C."/>
            <person name="Kuo A."/>
            <person name="Mondo S."/>
            <person name="Calhoun S."/>
            <person name="Riley R."/>
            <person name="Ohm R."/>
            <person name="LaButti K."/>
            <person name="Andreopoulos B."/>
            <person name="Pangilinan J."/>
            <person name="Nolan M."/>
            <person name="Tritt A."/>
            <person name="Clum A."/>
            <person name="Lipzen A."/>
            <person name="Daum C."/>
            <person name="Barry K."/>
            <person name="Grigoriev I.V."/>
            <person name="Vilgalys R."/>
        </authorList>
    </citation>
    <scope>NUCLEOTIDE SEQUENCE</scope>
    <source>
        <strain evidence="3">PMI_201</strain>
    </source>
</reference>
<name>A0AAD4Q390_9EURO</name>
<dbReference type="Pfam" id="PF07883">
    <property type="entry name" value="Cupin_2"/>
    <property type="match status" value="2"/>
</dbReference>
<dbReference type="InterPro" id="IPR051610">
    <property type="entry name" value="GPI/OXD"/>
</dbReference>
<evidence type="ECO:0000259" key="2">
    <source>
        <dbReference type="Pfam" id="PF07883"/>
    </source>
</evidence>
<evidence type="ECO:0000256" key="1">
    <source>
        <dbReference type="ARBA" id="ARBA00022723"/>
    </source>
</evidence>
<sequence>MRWMISWVAGPTGYCNSNPGDAVLSYNASVGFMHLPSANRQQGRHYHSVSEIYIILRGHVLGYDGHGVTHRAGPLDCIYIPRGVPHGVRSCGEGPVDLIWVHDAIERKGISKYWDESMANPQDESKEEIKVLPLNDLEPNWDYEHTKEPGQNHWSINWVGGVKGSTNFSPALALHNDKVAVGLTVIPPGNKQVMTRPIAELNVVVRGKVVVDIGNGYEELHRMDAVYIPAGNSRTLRNNGDEESYIVWVHEKPSAADTDIVS</sequence>
<keyword evidence="4" id="KW-1185">Reference proteome</keyword>
<dbReference type="InterPro" id="IPR013096">
    <property type="entry name" value="Cupin_2"/>
</dbReference>
<dbReference type="GeneID" id="70250170"/>
<evidence type="ECO:0000313" key="3">
    <source>
        <dbReference type="EMBL" id="KAH8701511.1"/>
    </source>
</evidence>
<dbReference type="GO" id="GO:0046872">
    <property type="term" value="F:metal ion binding"/>
    <property type="evidence" value="ECO:0007669"/>
    <property type="project" value="UniProtKB-KW"/>
</dbReference>